<evidence type="ECO:0000313" key="12">
    <source>
        <dbReference type="Proteomes" id="UP000886881"/>
    </source>
</evidence>
<reference evidence="11" key="2">
    <citation type="journal article" date="2021" name="PeerJ">
        <title>Extensive microbial diversity within the chicken gut microbiome revealed by metagenomics and culture.</title>
        <authorList>
            <person name="Gilroy R."/>
            <person name="Ravi A."/>
            <person name="Getino M."/>
            <person name="Pursley I."/>
            <person name="Horton D.L."/>
            <person name="Alikhan N.F."/>
            <person name="Baker D."/>
            <person name="Gharbi K."/>
            <person name="Hall N."/>
            <person name="Watson M."/>
            <person name="Adriaenssens E.M."/>
            <person name="Foster-Nyarko E."/>
            <person name="Jarju S."/>
            <person name="Secka A."/>
            <person name="Antonio M."/>
            <person name="Oren A."/>
            <person name="Chaudhuri R.R."/>
            <person name="La Ragione R."/>
            <person name="Hildebrand F."/>
            <person name="Pallen M.J."/>
        </authorList>
    </citation>
    <scope>NUCLEOTIDE SEQUENCE</scope>
    <source>
        <strain evidence="11">ChiHecec2B26-709</strain>
    </source>
</reference>
<dbReference type="GO" id="GO:0006730">
    <property type="term" value="P:one-carbon metabolic process"/>
    <property type="evidence" value="ECO:0007669"/>
    <property type="project" value="UniProtKB-KW"/>
</dbReference>
<sequence length="180" mass="19803">MRKCIIAAVADNGAIGVRGGMPWHISEDLKYFKRVTMGCPVIMGRTTLESLGKPLPGRLNIVLSRSRGDFPEGVVCVQSAEEAFREAEKALAEMRSAASDDEVMAEERCFIIGGAKVYAQLLDCADMLYLTRVHTMVGDADAFFPGIDTDVWREESCSETFTDPKSGISFEFVVYSRTAE</sequence>
<dbReference type="Pfam" id="PF00186">
    <property type="entry name" value="DHFR_1"/>
    <property type="match status" value="1"/>
</dbReference>
<dbReference type="Proteomes" id="UP000886881">
    <property type="component" value="Unassembled WGS sequence"/>
</dbReference>
<dbReference type="AlphaFoldDB" id="A0A9D1GMV0"/>
<evidence type="ECO:0000256" key="9">
    <source>
        <dbReference type="RuleBase" id="RU004474"/>
    </source>
</evidence>
<dbReference type="InterPro" id="IPR017925">
    <property type="entry name" value="DHFR_CS"/>
</dbReference>
<dbReference type="EC" id="1.5.1.3" evidence="3 8"/>
<proteinExistence type="inferred from homology"/>
<keyword evidence="5 8" id="KW-0521">NADP</keyword>
<accession>A0A9D1GMV0</accession>
<evidence type="ECO:0000256" key="4">
    <source>
        <dbReference type="ARBA" id="ARBA00022563"/>
    </source>
</evidence>
<dbReference type="SUPFAM" id="SSF53597">
    <property type="entry name" value="Dihydrofolate reductase-like"/>
    <property type="match status" value="1"/>
</dbReference>
<evidence type="ECO:0000256" key="1">
    <source>
        <dbReference type="ARBA" id="ARBA00004903"/>
    </source>
</evidence>
<keyword evidence="6 8" id="KW-0560">Oxidoreductase</keyword>
<comment type="function">
    <text evidence="7 8">Key enzyme in folate metabolism. Catalyzes an essential reaction for de novo glycine and purine synthesis, and for DNA precursor synthesis.</text>
</comment>
<dbReference type="GO" id="GO:0046655">
    <property type="term" value="P:folic acid metabolic process"/>
    <property type="evidence" value="ECO:0007669"/>
    <property type="project" value="TreeGrafter"/>
</dbReference>
<evidence type="ECO:0000256" key="3">
    <source>
        <dbReference type="ARBA" id="ARBA00012856"/>
    </source>
</evidence>
<evidence type="ECO:0000313" key="11">
    <source>
        <dbReference type="EMBL" id="HIT46776.1"/>
    </source>
</evidence>
<organism evidence="11 12">
    <name type="scientific">Candidatus Cryptobacteroides merdipullorum</name>
    <dbReference type="NCBI Taxonomy" id="2840771"/>
    <lineage>
        <taxon>Bacteria</taxon>
        <taxon>Pseudomonadati</taxon>
        <taxon>Bacteroidota</taxon>
        <taxon>Bacteroidia</taxon>
        <taxon>Bacteroidales</taxon>
        <taxon>Candidatus Cryptobacteroides</taxon>
    </lineage>
</organism>
<comment type="caution">
    <text evidence="11">The sequence shown here is derived from an EMBL/GenBank/DDBJ whole genome shotgun (WGS) entry which is preliminary data.</text>
</comment>
<protein>
    <recommendedName>
        <fullName evidence="3 8">Dihydrofolate reductase</fullName>
        <ecNumber evidence="3 8">1.5.1.3</ecNumber>
    </recommendedName>
</protein>
<feature type="domain" description="DHFR" evidence="10">
    <location>
        <begin position="2"/>
        <end position="177"/>
    </location>
</feature>
<comment type="catalytic activity">
    <reaction evidence="8">
        <text>(6S)-5,6,7,8-tetrahydrofolate + NADP(+) = 7,8-dihydrofolate + NADPH + H(+)</text>
        <dbReference type="Rhea" id="RHEA:15009"/>
        <dbReference type="ChEBI" id="CHEBI:15378"/>
        <dbReference type="ChEBI" id="CHEBI:57451"/>
        <dbReference type="ChEBI" id="CHEBI:57453"/>
        <dbReference type="ChEBI" id="CHEBI:57783"/>
        <dbReference type="ChEBI" id="CHEBI:58349"/>
        <dbReference type="EC" id="1.5.1.3"/>
    </reaction>
</comment>
<evidence type="ECO:0000259" key="10">
    <source>
        <dbReference type="PROSITE" id="PS51330"/>
    </source>
</evidence>
<keyword evidence="4 8" id="KW-0554">One-carbon metabolism</keyword>
<dbReference type="PRINTS" id="PR00070">
    <property type="entry name" value="DHFR"/>
</dbReference>
<name>A0A9D1GMV0_9BACT</name>
<dbReference type="GO" id="GO:0005829">
    <property type="term" value="C:cytosol"/>
    <property type="evidence" value="ECO:0007669"/>
    <property type="project" value="TreeGrafter"/>
</dbReference>
<dbReference type="CDD" id="cd00209">
    <property type="entry name" value="DHFR"/>
    <property type="match status" value="1"/>
</dbReference>
<reference evidence="11" key="1">
    <citation type="submission" date="2020-10" db="EMBL/GenBank/DDBJ databases">
        <authorList>
            <person name="Gilroy R."/>
        </authorList>
    </citation>
    <scope>NUCLEOTIDE SEQUENCE</scope>
    <source>
        <strain evidence="11">ChiHecec2B26-709</strain>
    </source>
</reference>
<dbReference type="InterPro" id="IPR001796">
    <property type="entry name" value="DHFR_dom"/>
</dbReference>
<evidence type="ECO:0000256" key="2">
    <source>
        <dbReference type="ARBA" id="ARBA00009539"/>
    </source>
</evidence>
<evidence type="ECO:0000256" key="8">
    <source>
        <dbReference type="PIRNR" id="PIRNR000194"/>
    </source>
</evidence>
<dbReference type="GO" id="GO:0046452">
    <property type="term" value="P:dihydrofolate metabolic process"/>
    <property type="evidence" value="ECO:0007669"/>
    <property type="project" value="TreeGrafter"/>
</dbReference>
<dbReference type="PANTHER" id="PTHR48069">
    <property type="entry name" value="DIHYDROFOLATE REDUCTASE"/>
    <property type="match status" value="1"/>
</dbReference>
<dbReference type="GO" id="GO:0046654">
    <property type="term" value="P:tetrahydrofolate biosynthetic process"/>
    <property type="evidence" value="ECO:0007669"/>
    <property type="project" value="InterPro"/>
</dbReference>
<evidence type="ECO:0000256" key="6">
    <source>
        <dbReference type="ARBA" id="ARBA00023002"/>
    </source>
</evidence>
<dbReference type="InterPro" id="IPR012259">
    <property type="entry name" value="DHFR"/>
</dbReference>
<gene>
    <name evidence="11" type="ORF">IAC35_02840</name>
</gene>
<dbReference type="PIRSF" id="PIRSF000194">
    <property type="entry name" value="DHFR"/>
    <property type="match status" value="1"/>
</dbReference>
<dbReference type="InterPro" id="IPR024072">
    <property type="entry name" value="DHFR-like_dom_sf"/>
</dbReference>
<dbReference type="Gene3D" id="3.40.430.10">
    <property type="entry name" value="Dihydrofolate Reductase, subunit A"/>
    <property type="match status" value="1"/>
</dbReference>
<dbReference type="PROSITE" id="PS51330">
    <property type="entry name" value="DHFR_2"/>
    <property type="match status" value="1"/>
</dbReference>
<comment type="pathway">
    <text evidence="1 8">Cofactor biosynthesis; tetrahydrofolate biosynthesis; 5,6,7,8-tetrahydrofolate from 7,8-dihydrofolate: step 1/1.</text>
</comment>
<dbReference type="PROSITE" id="PS00075">
    <property type="entry name" value="DHFR_1"/>
    <property type="match status" value="1"/>
</dbReference>
<dbReference type="GO" id="GO:0004146">
    <property type="term" value="F:dihydrofolate reductase activity"/>
    <property type="evidence" value="ECO:0007669"/>
    <property type="project" value="UniProtKB-EC"/>
</dbReference>
<dbReference type="PANTHER" id="PTHR48069:SF3">
    <property type="entry name" value="DIHYDROFOLATE REDUCTASE"/>
    <property type="match status" value="1"/>
</dbReference>
<evidence type="ECO:0000256" key="5">
    <source>
        <dbReference type="ARBA" id="ARBA00022857"/>
    </source>
</evidence>
<dbReference type="EMBL" id="DVLC01000055">
    <property type="protein sequence ID" value="HIT46776.1"/>
    <property type="molecule type" value="Genomic_DNA"/>
</dbReference>
<evidence type="ECO:0000256" key="7">
    <source>
        <dbReference type="ARBA" id="ARBA00025067"/>
    </source>
</evidence>
<dbReference type="GO" id="GO:0050661">
    <property type="term" value="F:NADP binding"/>
    <property type="evidence" value="ECO:0007669"/>
    <property type="project" value="InterPro"/>
</dbReference>
<comment type="similarity">
    <text evidence="2 8 9">Belongs to the dihydrofolate reductase family.</text>
</comment>